<dbReference type="GO" id="GO:0046933">
    <property type="term" value="F:proton-transporting ATP synthase activity, rotational mechanism"/>
    <property type="evidence" value="ECO:0007669"/>
    <property type="project" value="UniProtKB-UniRule"/>
</dbReference>
<dbReference type="Pfam" id="PF02823">
    <property type="entry name" value="ATP-synt_DE_N"/>
    <property type="match status" value="1"/>
</dbReference>
<gene>
    <name evidence="11 14" type="primary">atpC</name>
    <name evidence="14" type="ORF">CINF_0270</name>
</gene>
<evidence type="ECO:0000256" key="9">
    <source>
        <dbReference type="ARBA" id="ARBA00023196"/>
    </source>
</evidence>
<comment type="function">
    <text evidence="1 11">Produces ATP from ADP in the presence of a proton gradient across the membrane.</text>
</comment>
<keyword evidence="11" id="KW-0375">Hydrogen ion transport</keyword>
<evidence type="ECO:0000256" key="12">
    <source>
        <dbReference type="RuleBase" id="RU003656"/>
    </source>
</evidence>
<evidence type="ECO:0000259" key="13">
    <source>
        <dbReference type="Pfam" id="PF02823"/>
    </source>
</evidence>
<dbReference type="PANTHER" id="PTHR13822:SF10">
    <property type="entry name" value="ATP SYNTHASE EPSILON CHAIN, CHLOROPLASTIC"/>
    <property type="match status" value="1"/>
</dbReference>
<evidence type="ECO:0000256" key="10">
    <source>
        <dbReference type="ARBA" id="ARBA00023310"/>
    </source>
</evidence>
<feature type="domain" description="ATP synthase F1 complex delta/epsilon subunit N-terminal" evidence="13">
    <location>
        <begin position="4"/>
        <end position="83"/>
    </location>
</feature>
<dbReference type="InterPro" id="IPR036771">
    <property type="entry name" value="ATPsynth_dsu/esu_N"/>
</dbReference>
<evidence type="ECO:0000313" key="14">
    <source>
        <dbReference type="EMBL" id="QLI04819.1"/>
    </source>
</evidence>
<reference evidence="14 15" key="1">
    <citation type="submission" date="2020-02" db="EMBL/GenBank/DDBJ databases">
        <title>Complete genome sequence of the novel Campylobacter species Candidatus Campylobacter infans.</title>
        <authorList>
            <person name="Duim B."/>
            <person name="Zomer A."/>
            <person name="van der Graaf L."/>
            <person name="Wagenaar J."/>
        </authorList>
    </citation>
    <scope>NUCLEOTIDE SEQUENCE [LARGE SCALE GENOMIC DNA]</scope>
    <source>
        <strain evidence="14 15">19S00001</strain>
    </source>
</reference>
<sequence>MKSIHLEIVTPVGMIFSNDVLSVVLPGSEGEFGVLPGHASLVTLLGAGVIDIQNQDDSHDMVAVDSGYVEVSENKVEVLAEGAELISGADDSAIAKSLEKAKALISKMGYDDNLLKVTMTKLESGAHK</sequence>
<dbReference type="PANTHER" id="PTHR13822">
    <property type="entry name" value="ATP SYNTHASE DELTA/EPSILON CHAIN"/>
    <property type="match status" value="1"/>
</dbReference>
<evidence type="ECO:0000256" key="2">
    <source>
        <dbReference type="ARBA" id="ARBA00004184"/>
    </source>
</evidence>
<evidence type="ECO:0000256" key="7">
    <source>
        <dbReference type="ARBA" id="ARBA00023065"/>
    </source>
</evidence>
<keyword evidence="15" id="KW-1185">Reference proteome</keyword>
<comment type="subcellular location">
    <subcellularLocation>
        <location evidence="11">Cell membrane</location>
        <topology evidence="11">Peripheral membrane protein</topology>
    </subcellularLocation>
    <subcellularLocation>
        <location evidence="2">Endomembrane system</location>
        <topology evidence="2">Peripheral membrane protein</topology>
    </subcellularLocation>
</comment>
<dbReference type="HAMAP" id="MF_00530">
    <property type="entry name" value="ATP_synth_epsil_bac"/>
    <property type="match status" value="1"/>
</dbReference>
<proteinExistence type="inferred from homology"/>
<dbReference type="AlphaFoldDB" id="A0A7H9CJA9"/>
<comment type="similarity">
    <text evidence="3 11 12">Belongs to the ATPase epsilon chain family.</text>
</comment>
<dbReference type="GO" id="GO:0005886">
    <property type="term" value="C:plasma membrane"/>
    <property type="evidence" value="ECO:0007669"/>
    <property type="project" value="UniProtKB-SubCell"/>
</dbReference>
<evidence type="ECO:0000256" key="6">
    <source>
        <dbReference type="ARBA" id="ARBA00022519"/>
    </source>
</evidence>
<organism evidence="14 15">
    <name type="scientific">Candidatus Campylobacter infans</name>
    <dbReference type="NCBI Taxonomy" id="2561898"/>
    <lineage>
        <taxon>Bacteria</taxon>
        <taxon>Pseudomonadati</taxon>
        <taxon>Campylobacterota</taxon>
        <taxon>Epsilonproteobacteria</taxon>
        <taxon>Campylobacterales</taxon>
        <taxon>Campylobacteraceae</taxon>
        <taxon>Campylobacter</taxon>
    </lineage>
</organism>
<comment type="subunit">
    <text evidence="11 12">F-type ATPases have 2 components, CF(1) - the catalytic core - and CF(0) - the membrane proton channel. CF(1) has five subunits: alpha(3), beta(3), gamma(1), delta(1), epsilon(1). CF(0) has three main subunits: a, b and c.</text>
</comment>
<keyword evidence="6" id="KW-0997">Cell inner membrane</keyword>
<evidence type="ECO:0000256" key="11">
    <source>
        <dbReference type="HAMAP-Rule" id="MF_00530"/>
    </source>
</evidence>
<dbReference type="RefSeq" id="WP_179975467.1">
    <property type="nucleotide sequence ID" value="NZ_CP049075.1"/>
</dbReference>
<dbReference type="SUPFAM" id="SSF51344">
    <property type="entry name" value="Epsilon subunit of F1F0-ATP synthase N-terminal domain"/>
    <property type="match status" value="1"/>
</dbReference>
<keyword evidence="10 11" id="KW-0066">ATP synthesis</keyword>
<evidence type="ECO:0000256" key="8">
    <source>
        <dbReference type="ARBA" id="ARBA00023136"/>
    </source>
</evidence>
<dbReference type="InterPro" id="IPR001469">
    <property type="entry name" value="ATP_synth_F1_dsu/esu"/>
</dbReference>
<dbReference type="GO" id="GO:0045259">
    <property type="term" value="C:proton-transporting ATP synthase complex"/>
    <property type="evidence" value="ECO:0007669"/>
    <property type="project" value="UniProtKB-KW"/>
</dbReference>
<evidence type="ECO:0000256" key="3">
    <source>
        <dbReference type="ARBA" id="ARBA00005712"/>
    </source>
</evidence>
<dbReference type="CDD" id="cd12152">
    <property type="entry name" value="F1-ATPase_delta"/>
    <property type="match status" value="1"/>
</dbReference>
<evidence type="ECO:0000313" key="15">
    <source>
        <dbReference type="Proteomes" id="UP000509414"/>
    </source>
</evidence>
<keyword evidence="7 11" id="KW-0406">Ion transport</keyword>
<dbReference type="Proteomes" id="UP000509414">
    <property type="component" value="Chromosome"/>
</dbReference>
<dbReference type="EMBL" id="CP049075">
    <property type="protein sequence ID" value="QLI04819.1"/>
    <property type="molecule type" value="Genomic_DNA"/>
</dbReference>
<name>A0A7H9CJA9_9BACT</name>
<dbReference type="GO" id="GO:0012505">
    <property type="term" value="C:endomembrane system"/>
    <property type="evidence" value="ECO:0007669"/>
    <property type="project" value="UniProtKB-SubCell"/>
</dbReference>
<protein>
    <recommendedName>
        <fullName evidence="11">ATP synthase epsilon chain</fullName>
    </recommendedName>
    <alternativeName>
        <fullName evidence="11">ATP synthase F1 sector epsilon subunit</fullName>
    </alternativeName>
    <alternativeName>
        <fullName evidence="11">F-ATPase epsilon subunit</fullName>
    </alternativeName>
</protein>
<evidence type="ECO:0000256" key="4">
    <source>
        <dbReference type="ARBA" id="ARBA00022448"/>
    </source>
</evidence>
<evidence type="ECO:0000256" key="5">
    <source>
        <dbReference type="ARBA" id="ARBA00022475"/>
    </source>
</evidence>
<dbReference type="InterPro" id="IPR020546">
    <property type="entry name" value="ATP_synth_F1_dsu/esu_N"/>
</dbReference>
<accession>A0A7H9CJA9</accession>
<keyword evidence="4 11" id="KW-0813">Transport</keyword>
<dbReference type="NCBIfam" id="TIGR01216">
    <property type="entry name" value="ATP_synt_epsi"/>
    <property type="match status" value="1"/>
</dbReference>
<keyword evidence="8 11" id="KW-0472">Membrane</keyword>
<evidence type="ECO:0000256" key="1">
    <source>
        <dbReference type="ARBA" id="ARBA00003543"/>
    </source>
</evidence>
<keyword evidence="5 11" id="KW-1003">Cell membrane</keyword>
<dbReference type="Gene3D" id="2.60.15.10">
    <property type="entry name" value="F0F1 ATP synthase delta/epsilon subunit, N-terminal"/>
    <property type="match status" value="1"/>
</dbReference>
<dbReference type="GO" id="GO:0005524">
    <property type="term" value="F:ATP binding"/>
    <property type="evidence" value="ECO:0007669"/>
    <property type="project" value="UniProtKB-UniRule"/>
</dbReference>
<dbReference type="KEGG" id="cinf:CINF_0270"/>
<keyword evidence="9 11" id="KW-0139">CF(1)</keyword>